<dbReference type="EMBL" id="BK015261">
    <property type="protein sequence ID" value="DAD98404.1"/>
    <property type="molecule type" value="Genomic_DNA"/>
</dbReference>
<protein>
    <submittedName>
        <fullName evidence="1">Uncharacterized protein</fullName>
    </submittedName>
</protein>
<organism evidence="1">
    <name type="scientific">CrAss-like virus sp. ctWDt29</name>
    <dbReference type="NCBI Taxonomy" id="2825836"/>
    <lineage>
        <taxon>Viruses</taxon>
        <taxon>Duplodnaviria</taxon>
        <taxon>Heunggongvirae</taxon>
        <taxon>Uroviricota</taxon>
        <taxon>Caudoviricetes</taxon>
        <taxon>Crassvirales</taxon>
    </lineage>
</organism>
<accession>A0A8S5NVL1</accession>
<sequence>MIVINNECNFNKVFEINRACFLLSQMIGVVMCPLGFCTTVRF</sequence>
<name>A0A8S5NVL1_9CAUD</name>
<reference evidence="1" key="1">
    <citation type="journal article" date="2021" name="Proc. Natl. Acad. Sci. U.S.A.">
        <title>A Catalog of Tens of Thousands of Viruses from Human Metagenomes Reveals Hidden Associations with Chronic Diseases.</title>
        <authorList>
            <person name="Tisza M.J."/>
            <person name="Buck C.B."/>
        </authorList>
    </citation>
    <scope>NUCLEOTIDE SEQUENCE</scope>
    <source>
        <strain evidence="1">CtWDt29</strain>
    </source>
</reference>
<proteinExistence type="predicted"/>
<evidence type="ECO:0000313" key="1">
    <source>
        <dbReference type="EMBL" id="DAD98404.1"/>
    </source>
</evidence>